<dbReference type="PANTHER" id="PTHR30387">
    <property type="entry name" value="MANNONATE DEHYDRATASE"/>
    <property type="match status" value="1"/>
</dbReference>
<dbReference type="NCBIfam" id="TIGR00695">
    <property type="entry name" value="uxuA"/>
    <property type="match status" value="1"/>
</dbReference>
<evidence type="ECO:0000256" key="3">
    <source>
        <dbReference type="ARBA" id="ARBA00004892"/>
    </source>
</evidence>
<dbReference type="Pfam" id="PF03786">
    <property type="entry name" value="UxuA"/>
    <property type="match status" value="1"/>
</dbReference>
<evidence type="ECO:0000313" key="11">
    <source>
        <dbReference type="Proteomes" id="UP000247698"/>
    </source>
</evidence>
<dbReference type="SUPFAM" id="SSF51658">
    <property type="entry name" value="Xylose isomerase-like"/>
    <property type="match status" value="1"/>
</dbReference>
<comment type="pathway">
    <text evidence="3 9">Carbohydrate metabolism; pentose and glucuronate interconversion.</text>
</comment>
<evidence type="ECO:0000313" key="10">
    <source>
        <dbReference type="EMBL" id="PXY82516.1"/>
    </source>
</evidence>
<keyword evidence="6 9" id="KW-0408">Iron</keyword>
<evidence type="ECO:0000256" key="6">
    <source>
        <dbReference type="ARBA" id="ARBA00023004"/>
    </source>
</evidence>
<dbReference type="PANTHER" id="PTHR30387:SF2">
    <property type="entry name" value="MANNONATE DEHYDRATASE"/>
    <property type="match status" value="1"/>
</dbReference>
<dbReference type="Gene3D" id="3.20.20.150">
    <property type="entry name" value="Divalent-metal-dependent TIM barrel enzymes"/>
    <property type="match status" value="1"/>
</dbReference>
<keyword evidence="11" id="KW-1185">Reference proteome</keyword>
<dbReference type="PIRSF" id="PIRSF016049">
    <property type="entry name" value="Man_dehyd"/>
    <property type="match status" value="1"/>
</dbReference>
<evidence type="ECO:0000256" key="7">
    <source>
        <dbReference type="ARBA" id="ARBA00023211"/>
    </source>
</evidence>
<comment type="function">
    <text evidence="2 9">Catalyzes the dehydration of D-mannonate.</text>
</comment>
<dbReference type="EC" id="4.2.1.8" evidence="5 9"/>
<proteinExistence type="inferred from homology"/>
<evidence type="ECO:0000256" key="1">
    <source>
        <dbReference type="ARBA" id="ARBA00001794"/>
    </source>
</evidence>
<comment type="catalytic activity">
    <reaction evidence="1 9">
        <text>D-mannonate = 2-dehydro-3-deoxy-D-gluconate + H2O</text>
        <dbReference type="Rhea" id="RHEA:20097"/>
        <dbReference type="ChEBI" id="CHEBI:15377"/>
        <dbReference type="ChEBI" id="CHEBI:17767"/>
        <dbReference type="ChEBI" id="CHEBI:57990"/>
        <dbReference type="EC" id="4.2.1.8"/>
    </reaction>
</comment>
<dbReference type="InterPro" id="IPR036237">
    <property type="entry name" value="Xyl_isomerase-like_sf"/>
</dbReference>
<name>A0ABX5MYE3_9LACO</name>
<comment type="caution">
    <text evidence="10">The sequence shown here is derived from an EMBL/GenBank/DDBJ whole genome shotgun (WGS) entry which is preliminary data.</text>
</comment>
<accession>A0ABX5MYE3</accession>
<sequence>MKLSFRWFGTNADSVSLKQIRQIPGVHQVVATLYDIPVGETWPLSKILNLKKEITAAGLKMDVIESVNVHEDIKLGLPSRAKYIKNYQETIRNLAKADVKVICYNFMPIFDWTRTSLDYKLPDGSTALAFQRELVQENPQELIKKVETNNNGFVMPGWEPERLAKIKELFSAYAGKTSADLADNLKYFLQQIIPVCEEVGIKMAIHPDDPAQDIFGLPRICKSENDLERIVSMVDSPANALTICCGSLASNPQNNVPHILEKFVRKNRVAFVHARNIKFTSKYDFHETSHLSEDGDLDMYKLMKILVDNNFTGYIRPDHGRAIWDEKAMPGYGLFDRALAEEYLYGLIEGIKKSK</sequence>
<dbReference type="RefSeq" id="WP_110446847.1">
    <property type="nucleotide sequence ID" value="NZ_QGLG01000003.1"/>
</dbReference>
<gene>
    <name evidence="9 10" type="primary">uxuA</name>
    <name evidence="10" type="ORF">DK873_09875</name>
</gene>
<keyword evidence="7 9" id="KW-0464">Manganese</keyword>
<evidence type="ECO:0000256" key="5">
    <source>
        <dbReference type="ARBA" id="ARBA00012927"/>
    </source>
</evidence>
<protein>
    <recommendedName>
        <fullName evidence="5 9">Mannonate dehydratase</fullName>
        <ecNumber evidence="5 9">4.2.1.8</ecNumber>
    </recommendedName>
    <alternativeName>
        <fullName evidence="9">D-mannonate hydro-lyase</fullName>
    </alternativeName>
</protein>
<evidence type="ECO:0000256" key="9">
    <source>
        <dbReference type="HAMAP-Rule" id="MF_00106"/>
    </source>
</evidence>
<dbReference type="EMBL" id="QGLG01000003">
    <property type="protein sequence ID" value="PXY82516.1"/>
    <property type="molecule type" value="Genomic_DNA"/>
</dbReference>
<comment type="cofactor">
    <cofactor evidence="9">
        <name>Fe(2+)</name>
        <dbReference type="ChEBI" id="CHEBI:29033"/>
    </cofactor>
    <cofactor evidence="9">
        <name>Mn(2+)</name>
        <dbReference type="ChEBI" id="CHEBI:29035"/>
    </cofactor>
</comment>
<dbReference type="InterPro" id="IPR004628">
    <property type="entry name" value="Man_deHydtase"/>
</dbReference>
<organism evidence="10 11">
    <name type="scientific">Lactobacillus melliventris</name>
    <dbReference type="NCBI Taxonomy" id="1218507"/>
    <lineage>
        <taxon>Bacteria</taxon>
        <taxon>Bacillati</taxon>
        <taxon>Bacillota</taxon>
        <taxon>Bacilli</taxon>
        <taxon>Lactobacillales</taxon>
        <taxon>Lactobacillaceae</taxon>
        <taxon>Lactobacillus</taxon>
    </lineage>
</organism>
<comment type="similarity">
    <text evidence="4 9">Belongs to the mannonate dehydratase family.</text>
</comment>
<dbReference type="Proteomes" id="UP000247698">
    <property type="component" value="Unassembled WGS sequence"/>
</dbReference>
<evidence type="ECO:0000256" key="4">
    <source>
        <dbReference type="ARBA" id="ARBA00007389"/>
    </source>
</evidence>
<keyword evidence="8 9" id="KW-0456">Lyase</keyword>
<evidence type="ECO:0000256" key="8">
    <source>
        <dbReference type="ARBA" id="ARBA00023239"/>
    </source>
</evidence>
<dbReference type="HAMAP" id="MF_00106">
    <property type="entry name" value="UxuA"/>
    <property type="match status" value="1"/>
</dbReference>
<dbReference type="NCBIfam" id="NF003027">
    <property type="entry name" value="PRK03906.1"/>
    <property type="match status" value="1"/>
</dbReference>
<evidence type="ECO:0000256" key="2">
    <source>
        <dbReference type="ARBA" id="ARBA00002713"/>
    </source>
</evidence>
<reference evidence="10 11" key="1">
    <citation type="submission" date="2018-05" db="EMBL/GenBank/DDBJ databases">
        <title>Reference genomes for bee gut microbiota database.</title>
        <authorList>
            <person name="Ellegaard K.M."/>
        </authorList>
    </citation>
    <scope>NUCLEOTIDE SEQUENCE [LARGE SCALE GENOMIC DNA]</scope>
    <source>
        <strain evidence="10 11">ESL0184</strain>
    </source>
</reference>